<reference evidence="2" key="1">
    <citation type="submission" date="2021-04" db="EMBL/GenBank/DDBJ databases">
        <title>First draft genome resource for Brassicaceae pathogens Fusarium oxysporum f. sp. raphani and Fusarium oxysporum f. sp. rapae.</title>
        <authorList>
            <person name="Asai S."/>
        </authorList>
    </citation>
    <scope>NUCLEOTIDE SEQUENCE</scope>
    <source>
        <strain evidence="2">Tf1262</strain>
    </source>
</reference>
<protein>
    <submittedName>
        <fullName evidence="2">Uncharacterized protein</fullName>
    </submittedName>
</protein>
<feature type="region of interest" description="Disordered" evidence="1">
    <location>
        <begin position="128"/>
        <end position="148"/>
    </location>
</feature>
<evidence type="ECO:0000313" key="3">
    <source>
        <dbReference type="Proteomes" id="UP000693942"/>
    </source>
</evidence>
<accession>A0A8J5Q9E0</accession>
<evidence type="ECO:0000313" key="2">
    <source>
        <dbReference type="EMBL" id="KAG7436260.1"/>
    </source>
</evidence>
<gene>
    <name evidence="2" type="ORF">Forpi1262_v002030</name>
</gene>
<sequence length="148" mass="15940">MDAVIEGGLSSQTLLVKALLQRDPSSNLFDARPRSIVVADLGDVSLPSHPEIPHKVPSKSLQHFNRQCFIATNSLSFSPDSFTDPLAQLQTASLPFISITATPFAALSSCPDQNIRSRNRLFDALEMGGPFFDPDDPSPLPTTVTSSS</sequence>
<name>A0A8J5Q9E0_FUSOX</name>
<comment type="caution">
    <text evidence="2">The sequence shown here is derived from an EMBL/GenBank/DDBJ whole genome shotgun (WGS) entry which is preliminary data.</text>
</comment>
<proteinExistence type="predicted"/>
<dbReference type="EMBL" id="JAELUR010000002">
    <property type="protein sequence ID" value="KAG7436260.1"/>
    <property type="molecule type" value="Genomic_DNA"/>
</dbReference>
<evidence type="ECO:0000256" key="1">
    <source>
        <dbReference type="SAM" id="MobiDB-lite"/>
    </source>
</evidence>
<organism evidence="2 3">
    <name type="scientific">Fusarium oxysporum f. sp. raphani</name>
    <dbReference type="NCBI Taxonomy" id="96318"/>
    <lineage>
        <taxon>Eukaryota</taxon>
        <taxon>Fungi</taxon>
        <taxon>Dikarya</taxon>
        <taxon>Ascomycota</taxon>
        <taxon>Pezizomycotina</taxon>
        <taxon>Sordariomycetes</taxon>
        <taxon>Hypocreomycetidae</taxon>
        <taxon>Hypocreales</taxon>
        <taxon>Nectriaceae</taxon>
        <taxon>Fusarium</taxon>
        <taxon>Fusarium oxysporum species complex</taxon>
    </lineage>
</organism>
<dbReference type="AlphaFoldDB" id="A0A8J5Q9E0"/>
<dbReference type="Proteomes" id="UP000693942">
    <property type="component" value="Unassembled WGS sequence"/>
</dbReference>